<feature type="region of interest" description="Disordered" evidence="1">
    <location>
        <begin position="75"/>
        <end position="108"/>
    </location>
</feature>
<evidence type="ECO:0000313" key="3">
    <source>
        <dbReference type="EMBL" id="QBK86353.1"/>
    </source>
</evidence>
<name>A0A481YST9_9VIRU</name>
<dbReference type="CDD" id="cd09917">
    <property type="entry name" value="F-box_SF"/>
    <property type="match status" value="1"/>
</dbReference>
<protein>
    <submittedName>
        <fullName evidence="3">F-box domain protein</fullName>
    </submittedName>
</protein>
<dbReference type="PROSITE" id="PS50181">
    <property type="entry name" value="FBOX"/>
    <property type="match status" value="1"/>
</dbReference>
<dbReference type="InterPro" id="IPR001810">
    <property type="entry name" value="F-box_dom"/>
</dbReference>
<dbReference type="SUPFAM" id="SSF81383">
    <property type="entry name" value="F-box domain"/>
    <property type="match status" value="1"/>
</dbReference>
<evidence type="ECO:0000259" key="2">
    <source>
        <dbReference type="PROSITE" id="PS50181"/>
    </source>
</evidence>
<gene>
    <name evidence="3" type="ORF">LCMAC102_01480</name>
</gene>
<reference evidence="3" key="1">
    <citation type="journal article" date="2019" name="MBio">
        <title>Virus Genomes from Deep Sea Sediments Expand the Ocean Megavirome and Support Independent Origins of Viral Gigantism.</title>
        <authorList>
            <person name="Backstrom D."/>
            <person name="Yutin N."/>
            <person name="Jorgensen S.L."/>
            <person name="Dharamshi J."/>
            <person name="Homa F."/>
            <person name="Zaremba-Niedwiedzka K."/>
            <person name="Spang A."/>
            <person name="Wolf Y.I."/>
            <person name="Koonin E.V."/>
            <person name="Ettema T.J."/>
        </authorList>
    </citation>
    <scope>NUCLEOTIDE SEQUENCE</scope>
</reference>
<feature type="compositionally biased region" description="Basic residues" evidence="1">
    <location>
        <begin position="80"/>
        <end position="101"/>
    </location>
</feature>
<feature type="domain" description="F-box" evidence="2">
    <location>
        <begin position="106"/>
        <end position="155"/>
    </location>
</feature>
<sequence length="269" mass="30450">MKFDKMSTKQKTCPSGKIYNSATRRCVNKDGVVGKAIKAGTISELYKKKDCPKKKIYNPASRRCVNETGVIGKELSKKEGKQKKPKPALKKKPKKLSKKKREPTLPPGFELLPDDMIREILLNLDGEDLKSACATSPKIAAICKGEFFQKQYKKLREFEMRERPGQPMVTKMDNTLDNAVITSVIEPGLIKISHIHPGIYPSYLAGTLDLKKLDKEAFVHKKDPLTPGYNHIQYDPKTKKCRIPASSYNETVYMIDKPLTSYSLTDYFC</sequence>
<organism evidence="3">
    <name type="scientific">Marseillevirus LCMAC102</name>
    <dbReference type="NCBI Taxonomy" id="2506603"/>
    <lineage>
        <taxon>Viruses</taxon>
        <taxon>Varidnaviria</taxon>
        <taxon>Bamfordvirae</taxon>
        <taxon>Nucleocytoviricota</taxon>
        <taxon>Megaviricetes</taxon>
        <taxon>Pimascovirales</taxon>
        <taxon>Pimascovirales incertae sedis</taxon>
        <taxon>Marseilleviridae</taxon>
    </lineage>
</organism>
<accession>A0A481YST9</accession>
<evidence type="ECO:0000256" key="1">
    <source>
        <dbReference type="SAM" id="MobiDB-lite"/>
    </source>
</evidence>
<dbReference type="EMBL" id="MK500334">
    <property type="protein sequence ID" value="QBK86353.1"/>
    <property type="molecule type" value="Genomic_DNA"/>
</dbReference>
<dbReference type="InterPro" id="IPR036047">
    <property type="entry name" value="F-box-like_dom_sf"/>
</dbReference>
<proteinExistence type="predicted"/>
<dbReference type="Pfam" id="PF00646">
    <property type="entry name" value="F-box"/>
    <property type="match status" value="1"/>
</dbReference>